<gene>
    <name evidence="2" type="ORF">N781_13970</name>
</gene>
<evidence type="ECO:0000313" key="3">
    <source>
        <dbReference type="Proteomes" id="UP000030528"/>
    </source>
</evidence>
<dbReference type="OrthoDB" id="9780269at2"/>
<accession>A0A0A5GPA5</accession>
<keyword evidence="1" id="KW-0732">Signal</keyword>
<reference evidence="2 3" key="1">
    <citation type="submission" date="2013-08" db="EMBL/GenBank/DDBJ databases">
        <authorList>
            <person name="Huang J."/>
            <person name="Wang G."/>
        </authorList>
    </citation>
    <scope>NUCLEOTIDE SEQUENCE [LARGE SCALE GENOMIC DNA]</scope>
    <source>
        <strain evidence="2 3">JSM 076056</strain>
    </source>
</reference>
<dbReference type="AlphaFoldDB" id="A0A0A5GPA5"/>
<dbReference type="EMBL" id="AVPE01000004">
    <property type="protein sequence ID" value="KGX93058.1"/>
    <property type="molecule type" value="Genomic_DNA"/>
</dbReference>
<organism evidence="2 3">
    <name type="scientific">Pontibacillus halophilus JSM 076056 = DSM 19796</name>
    <dbReference type="NCBI Taxonomy" id="1385510"/>
    <lineage>
        <taxon>Bacteria</taxon>
        <taxon>Bacillati</taxon>
        <taxon>Bacillota</taxon>
        <taxon>Bacilli</taxon>
        <taxon>Bacillales</taxon>
        <taxon>Bacillaceae</taxon>
        <taxon>Pontibacillus</taxon>
    </lineage>
</organism>
<sequence>MKKVGSLISIMLLSFTLTFGSQTEAPKYDETSKIDHPVMSIHQDPTVGGVG</sequence>
<comment type="caution">
    <text evidence="2">The sequence shown here is derived from an EMBL/GenBank/DDBJ whole genome shotgun (WGS) entry which is preliminary data.</text>
</comment>
<keyword evidence="3" id="KW-1185">Reference proteome</keyword>
<dbReference type="Proteomes" id="UP000030528">
    <property type="component" value="Unassembled WGS sequence"/>
</dbReference>
<dbReference type="RefSeq" id="WP_154655199.1">
    <property type="nucleotide sequence ID" value="NZ_AULI01000006.1"/>
</dbReference>
<evidence type="ECO:0000313" key="2">
    <source>
        <dbReference type="EMBL" id="KGX93058.1"/>
    </source>
</evidence>
<feature type="signal peptide" evidence="1">
    <location>
        <begin position="1"/>
        <end position="21"/>
    </location>
</feature>
<protein>
    <submittedName>
        <fullName evidence="2">Uncharacterized protein</fullName>
    </submittedName>
</protein>
<name>A0A0A5GPA5_9BACI</name>
<dbReference type="STRING" id="1385510.GCA_000425205_01625"/>
<evidence type="ECO:0000256" key="1">
    <source>
        <dbReference type="SAM" id="SignalP"/>
    </source>
</evidence>
<feature type="chain" id="PRO_5002010803" evidence="1">
    <location>
        <begin position="22"/>
        <end position="51"/>
    </location>
</feature>
<proteinExistence type="predicted"/>